<organism evidence="2">
    <name type="scientific">Rhizophora mucronata</name>
    <name type="common">Asiatic mangrove</name>
    <dbReference type="NCBI Taxonomy" id="61149"/>
    <lineage>
        <taxon>Eukaryota</taxon>
        <taxon>Viridiplantae</taxon>
        <taxon>Streptophyta</taxon>
        <taxon>Embryophyta</taxon>
        <taxon>Tracheophyta</taxon>
        <taxon>Spermatophyta</taxon>
        <taxon>Magnoliopsida</taxon>
        <taxon>eudicotyledons</taxon>
        <taxon>Gunneridae</taxon>
        <taxon>Pentapetalae</taxon>
        <taxon>rosids</taxon>
        <taxon>fabids</taxon>
        <taxon>Malpighiales</taxon>
        <taxon>Rhizophoraceae</taxon>
        <taxon>Rhizophora</taxon>
    </lineage>
</organism>
<feature type="transmembrane region" description="Helical" evidence="1">
    <location>
        <begin position="90"/>
        <end position="108"/>
    </location>
</feature>
<keyword evidence="1" id="KW-0812">Transmembrane</keyword>
<proteinExistence type="predicted"/>
<reference evidence="2" key="1">
    <citation type="submission" date="2018-02" db="EMBL/GenBank/DDBJ databases">
        <title>Rhizophora mucronata_Transcriptome.</title>
        <authorList>
            <person name="Meera S.P."/>
            <person name="Sreeshan A."/>
            <person name="Augustine A."/>
        </authorList>
    </citation>
    <scope>NUCLEOTIDE SEQUENCE</scope>
    <source>
        <tissue evidence="2">Leaf</tissue>
    </source>
</reference>
<dbReference type="AlphaFoldDB" id="A0A2P2P725"/>
<keyword evidence="1" id="KW-0472">Membrane</keyword>
<protein>
    <submittedName>
        <fullName evidence="2">Uncharacterized protein</fullName>
    </submittedName>
</protein>
<accession>A0A2P2P725</accession>
<keyword evidence="1" id="KW-1133">Transmembrane helix</keyword>
<sequence length="111" mass="12542">MMKTKLNSLNIFYNHALYTHFQSRHSIPLTGSIFSVMVVERICNLLKSFGPQFLQGRHNLLFSPHLSSMSCYNCSVCASGCAFMVFNKQALINSFLITFLFLVAFAGVQCF</sequence>
<evidence type="ECO:0000256" key="1">
    <source>
        <dbReference type="SAM" id="Phobius"/>
    </source>
</evidence>
<dbReference type="EMBL" id="GGEC01070072">
    <property type="protein sequence ID" value="MBX50556.1"/>
    <property type="molecule type" value="Transcribed_RNA"/>
</dbReference>
<evidence type="ECO:0000313" key="2">
    <source>
        <dbReference type="EMBL" id="MBX50556.1"/>
    </source>
</evidence>
<name>A0A2P2P725_RHIMU</name>